<feature type="transmembrane region" description="Helical" evidence="6">
    <location>
        <begin position="55"/>
        <end position="80"/>
    </location>
</feature>
<sequence length="359" mass="39892">MSLGKLIGLLAFAISLYILWQIRQVLLLVFAAVVFAVVLNRVVRRLRRSGAKRGIAIALTVVTLLVILVGLFALIGPSFIEQSQQLISLAPTFLEQLRNRLNSLQTQIPEQLLNVRNLGNFIPRLQPLVTQLLGNVYTWFSDLLGILLNLLLVIVLTLMLLVNPAPYRRGLVLLFPAFYRRRVYEILSECEANLVGWMSATLIDMAAIAFVSFIGLSILGVPLPLANALLAGLLEFVPNIGPVLSVFPPIAVALIVAPWKALAVLILYILIQQFEAYLLVPFVMKQHVSLLPAVTLLSVVIFGTFFGFLGIFLSVPLVIVSKIWLKEVLIKDILNTWHKDKKDNSLKNSPTLNSRMRSS</sequence>
<evidence type="ECO:0000256" key="4">
    <source>
        <dbReference type="ARBA" id="ARBA00022989"/>
    </source>
</evidence>
<keyword evidence="3 6" id="KW-0812">Transmembrane</keyword>
<protein>
    <submittedName>
        <fullName evidence="7">AI-2E family transporter</fullName>
    </submittedName>
</protein>
<evidence type="ECO:0000256" key="6">
    <source>
        <dbReference type="SAM" id="Phobius"/>
    </source>
</evidence>
<accession>A0A951PQ27</accession>
<dbReference type="PANTHER" id="PTHR21716:SF62">
    <property type="entry name" value="TRANSPORT PROTEIN YDBI-RELATED"/>
    <property type="match status" value="1"/>
</dbReference>
<keyword evidence="5 6" id="KW-0472">Membrane</keyword>
<dbReference type="GO" id="GO:0016020">
    <property type="term" value="C:membrane"/>
    <property type="evidence" value="ECO:0007669"/>
    <property type="project" value="UniProtKB-SubCell"/>
</dbReference>
<comment type="similarity">
    <text evidence="2">Belongs to the autoinducer-2 exporter (AI-2E) (TC 2.A.86) family.</text>
</comment>
<organism evidence="7 8">
    <name type="scientific">Symplocastrum torsivum CPER-KK1</name>
    <dbReference type="NCBI Taxonomy" id="450513"/>
    <lineage>
        <taxon>Bacteria</taxon>
        <taxon>Bacillati</taxon>
        <taxon>Cyanobacteriota</taxon>
        <taxon>Cyanophyceae</taxon>
        <taxon>Oscillatoriophycideae</taxon>
        <taxon>Oscillatoriales</taxon>
        <taxon>Microcoleaceae</taxon>
        <taxon>Symplocastrum</taxon>
    </lineage>
</organism>
<evidence type="ECO:0000313" key="8">
    <source>
        <dbReference type="Proteomes" id="UP000753908"/>
    </source>
</evidence>
<feature type="transmembrane region" description="Helical" evidence="6">
    <location>
        <begin position="206"/>
        <end position="234"/>
    </location>
</feature>
<evidence type="ECO:0000256" key="3">
    <source>
        <dbReference type="ARBA" id="ARBA00022692"/>
    </source>
</evidence>
<evidence type="ECO:0000313" key="7">
    <source>
        <dbReference type="EMBL" id="MBW4548155.1"/>
    </source>
</evidence>
<dbReference type="Pfam" id="PF01594">
    <property type="entry name" value="AI-2E_transport"/>
    <property type="match status" value="1"/>
</dbReference>
<feature type="transmembrane region" description="Helical" evidence="6">
    <location>
        <begin position="20"/>
        <end position="43"/>
    </location>
</feature>
<evidence type="ECO:0000256" key="2">
    <source>
        <dbReference type="ARBA" id="ARBA00009773"/>
    </source>
</evidence>
<evidence type="ECO:0000256" key="5">
    <source>
        <dbReference type="ARBA" id="ARBA00023136"/>
    </source>
</evidence>
<reference evidence="7" key="1">
    <citation type="submission" date="2021-05" db="EMBL/GenBank/DDBJ databases">
        <authorList>
            <person name="Pietrasiak N."/>
            <person name="Ward R."/>
            <person name="Stajich J.E."/>
            <person name="Kurbessoian T."/>
        </authorList>
    </citation>
    <scope>NUCLEOTIDE SEQUENCE</scope>
    <source>
        <strain evidence="7">CPER-KK1</strain>
    </source>
</reference>
<feature type="transmembrane region" description="Helical" evidence="6">
    <location>
        <begin position="291"/>
        <end position="320"/>
    </location>
</feature>
<dbReference type="InterPro" id="IPR002549">
    <property type="entry name" value="AI-2E-like"/>
</dbReference>
<feature type="transmembrane region" description="Helical" evidence="6">
    <location>
        <begin position="143"/>
        <end position="162"/>
    </location>
</feature>
<comment type="subcellular location">
    <subcellularLocation>
        <location evidence="1">Membrane</location>
        <topology evidence="1">Multi-pass membrane protein</topology>
    </subcellularLocation>
</comment>
<dbReference type="GO" id="GO:0055085">
    <property type="term" value="P:transmembrane transport"/>
    <property type="evidence" value="ECO:0007669"/>
    <property type="project" value="TreeGrafter"/>
</dbReference>
<name>A0A951PQ27_9CYAN</name>
<dbReference type="EMBL" id="JAHHIF010000055">
    <property type="protein sequence ID" value="MBW4548155.1"/>
    <property type="molecule type" value="Genomic_DNA"/>
</dbReference>
<dbReference type="PANTHER" id="PTHR21716">
    <property type="entry name" value="TRANSMEMBRANE PROTEIN"/>
    <property type="match status" value="1"/>
</dbReference>
<proteinExistence type="inferred from homology"/>
<dbReference type="Proteomes" id="UP000753908">
    <property type="component" value="Unassembled WGS sequence"/>
</dbReference>
<evidence type="ECO:0000256" key="1">
    <source>
        <dbReference type="ARBA" id="ARBA00004141"/>
    </source>
</evidence>
<reference evidence="7" key="2">
    <citation type="journal article" date="2022" name="Microbiol. Resour. Announc.">
        <title>Metagenome Sequencing to Explore Phylogenomics of Terrestrial Cyanobacteria.</title>
        <authorList>
            <person name="Ward R.D."/>
            <person name="Stajich J.E."/>
            <person name="Johansen J.R."/>
            <person name="Huntemann M."/>
            <person name="Clum A."/>
            <person name="Foster B."/>
            <person name="Foster B."/>
            <person name="Roux S."/>
            <person name="Palaniappan K."/>
            <person name="Varghese N."/>
            <person name="Mukherjee S."/>
            <person name="Reddy T.B.K."/>
            <person name="Daum C."/>
            <person name="Copeland A."/>
            <person name="Chen I.A."/>
            <person name="Ivanova N.N."/>
            <person name="Kyrpides N.C."/>
            <person name="Shapiro N."/>
            <person name="Eloe-Fadrosh E.A."/>
            <person name="Pietrasiak N."/>
        </authorList>
    </citation>
    <scope>NUCLEOTIDE SEQUENCE</scope>
    <source>
        <strain evidence="7">CPER-KK1</strain>
    </source>
</reference>
<dbReference type="AlphaFoldDB" id="A0A951PQ27"/>
<feature type="transmembrane region" description="Helical" evidence="6">
    <location>
        <begin position="246"/>
        <end position="271"/>
    </location>
</feature>
<keyword evidence="4 6" id="KW-1133">Transmembrane helix</keyword>
<comment type="caution">
    <text evidence="7">The sequence shown here is derived from an EMBL/GenBank/DDBJ whole genome shotgun (WGS) entry which is preliminary data.</text>
</comment>
<gene>
    <name evidence="7" type="ORF">KME25_27490</name>
</gene>